<keyword evidence="3" id="KW-1185">Reference proteome</keyword>
<feature type="compositionally biased region" description="Basic and acidic residues" evidence="1">
    <location>
        <begin position="35"/>
        <end position="45"/>
    </location>
</feature>
<evidence type="ECO:0000313" key="2">
    <source>
        <dbReference type="EMBL" id="SIM50290.1"/>
    </source>
</evidence>
<gene>
    <name evidence="2" type="ORF">SAMN04489832_0301</name>
</gene>
<protein>
    <submittedName>
        <fullName evidence="2">Uncharacterized protein</fullName>
    </submittedName>
</protein>
<feature type="region of interest" description="Disordered" evidence="1">
    <location>
        <begin position="386"/>
        <end position="413"/>
    </location>
</feature>
<evidence type="ECO:0000256" key="1">
    <source>
        <dbReference type="SAM" id="MobiDB-lite"/>
    </source>
</evidence>
<name>A0A1N5TP59_9ACTN</name>
<dbReference type="Proteomes" id="UP000185124">
    <property type="component" value="Unassembled WGS sequence"/>
</dbReference>
<dbReference type="OrthoDB" id="3500039at2"/>
<dbReference type="AlphaFoldDB" id="A0A1N5TP59"/>
<accession>A0A1N5TP59</accession>
<dbReference type="EMBL" id="FSQT01000001">
    <property type="protein sequence ID" value="SIM50290.1"/>
    <property type="molecule type" value="Genomic_DNA"/>
</dbReference>
<sequence>MAVVRVFEHDDYSPEYGLVVLRDPDDPGEPGDDPELPRGRDREDEPTGTFAGAGAGWILCQAGDGHHMVRLELHDGPPPADHAGFDDVLETPYRASSGGLSLTVLTGGAGPADLELGGAGCYRVRVARRRGGTEDGFGDRWLLRFWPDLAPEPPVWLARGRPAVGPGYDGWQSELQYEPMEFAGIVNAAAREHGGPVTVEHIDDWGRTHSRPSGWLDAPLWQPPREPLTTGHADLDERNAAQRAEVVARLAGQQRRLDEIAAELGVPLVRRKRDLLPLLAAAGILVREGPDGYRAGRPARVDTVLSLPPDRVRSVRLQDARSRYGPLAEDLEAVLRWAFPAPLQTTAAELAERLLVSEAELRDGLVFAQRTGLLHADGGEPLRLWLGRRPSPASAAPTAPAAPTVPAVPTAPAAPVTPTRMSVAAPMLSGPAPNSAGRSTRSFMLGAMARVAGDAADGRGMLVRFPQRNREEPPGPPFGAPPRAGVIEANGTLVGWRDGARVDLARLEAARWSRALQTRQGVLVVSHGHPARLVSAAGEVTEIDEVRMPGVMLLGDGRRVAVVDSQHRRRVSRYQLRVIDLGGGPVETMPWPDDRGISLVGAYRGTVFFTDHQARWATMRWTPGTDPERYAHPVQQVDPLTGTGSARKVEGITVVRPDGTTVTVPVDQMARLAPGGDRLWTVRSNPPALTLFPVEPGATVQPQVWWLPEDRRRSPQGTYREPVWEDTEHVLFGYHPWHFPREPASGVRLSVRDGAVERLPSTGPRGHSVKFVEPLLTP</sequence>
<feature type="region of interest" description="Disordered" evidence="1">
    <location>
        <begin position="18"/>
        <end position="49"/>
    </location>
</feature>
<feature type="compositionally biased region" description="Low complexity" evidence="1">
    <location>
        <begin position="390"/>
        <end position="413"/>
    </location>
</feature>
<organism evidence="2 3">
    <name type="scientific">Micromonospora cremea</name>
    <dbReference type="NCBI Taxonomy" id="709881"/>
    <lineage>
        <taxon>Bacteria</taxon>
        <taxon>Bacillati</taxon>
        <taxon>Actinomycetota</taxon>
        <taxon>Actinomycetes</taxon>
        <taxon>Micromonosporales</taxon>
        <taxon>Micromonosporaceae</taxon>
        <taxon>Micromonospora</taxon>
    </lineage>
</organism>
<proteinExistence type="predicted"/>
<dbReference type="RefSeq" id="WP_074308104.1">
    <property type="nucleotide sequence ID" value="NZ_FSQT01000001.1"/>
</dbReference>
<reference evidence="3" key="1">
    <citation type="submission" date="2016-12" db="EMBL/GenBank/DDBJ databases">
        <authorList>
            <person name="Varghese N."/>
            <person name="Submissions S."/>
        </authorList>
    </citation>
    <scope>NUCLEOTIDE SEQUENCE [LARGE SCALE GENOMIC DNA]</scope>
    <source>
        <strain evidence="3">DSM 45599</strain>
    </source>
</reference>
<evidence type="ECO:0000313" key="3">
    <source>
        <dbReference type="Proteomes" id="UP000185124"/>
    </source>
</evidence>